<dbReference type="EMBL" id="JAFDVH010000005">
    <property type="protein sequence ID" value="KAG7477511.1"/>
    <property type="molecule type" value="Genomic_DNA"/>
</dbReference>
<dbReference type="InterPro" id="IPR037231">
    <property type="entry name" value="NAP-like_sf"/>
</dbReference>
<feature type="compositionally biased region" description="Acidic residues" evidence="4">
    <location>
        <begin position="511"/>
        <end position="520"/>
    </location>
</feature>
<dbReference type="Pfam" id="PF00956">
    <property type="entry name" value="NAP"/>
    <property type="match status" value="1"/>
</dbReference>
<dbReference type="SUPFAM" id="SSF143113">
    <property type="entry name" value="NAP-like"/>
    <property type="match status" value="1"/>
</dbReference>
<accession>A0A9D3Q617</accession>
<feature type="compositionally biased region" description="Acidic residues" evidence="4">
    <location>
        <begin position="250"/>
        <end position="261"/>
    </location>
</feature>
<evidence type="ECO:0000256" key="4">
    <source>
        <dbReference type="SAM" id="MobiDB-lite"/>
    </source>
</evidence>
<evidence type="ECO:0000256" key="2">
    <source>
        <dbReference type="RuleBase" id="RU003876"/>
    </source>
</evidence>
<dbReference type="GO" id="GO:0006334">
    <property type="term" value="P:nucleosome assembly"/>
    <property type="evidence" value="ECO:0007669"/>
    <property type="project" value="InterPro"/>
</dbReference>
<dbReference type="PANTHER" id="PTHR11875">
    <property type="entry name" value="TESTIS-SPECIFIC Y-ENCODED PROTEIN"/>
    <property type="match status" value="1"/>
</dbReference>
<feature type="region of interest" description="Disordered" evidence="4">
    <location>
        <begin position="486"/>
        <end position="613"/>
    </location>
</feature>
<dbReference type="Gene3D" id="1.20.5.1500">
    <property type="match status" value="1"/>
</dbReference>
<protein>
    <submittedName>
        <fullName evidence="5">Uncharacterized protein</fullName>
    </submittedName>
</protein>
<name>A0A9D3Q617_MEGAT</name>
<feature type="compositionally biased region" description="Polar residues" evidence="4">
    <location>
        <begin position="490"/>
        <end position="504"/>
    </location>
</feature>
<evidence type="ECO:0000313" key="5">
    <source>
        <dbReference type="EMBL" id="KAG7477511.1"/>
    </source>
</evidence>
<sequence length="613" mass="66728">MSDLPDCKQQSKSKKRHASPELGCSSPPSKEAKQQEDTEELALDSSDQNTNAAETRGPTDVEVKQVDGETEIAPDTGERENESAPSETNIASGSLENAYARPTTSGGDVHSGPGTSGDSGESEALAEAAVASASGGGCVVLKGPGPTSPRQPSDWAAIAAAEALASMTRGDGDDEGKERPCSAKEGEVKKNGKRSRKRDSPRAGDAGDSPKSGKGQKPRGAAADSSTSFPDGGALLDAADAERAEKLQDTDEDEDDDDEDSLLGSSSSPDFSSASEDDNADDTECAIVSVKMASETRQSVALLARLQLQLEALERKAARQHERLELKLNQQRRPHLEQRSNIIKAIPGFWVTALLNHPQLSAQIDENDEDALSYMTNLEIENNGMNCRIGFHFRRNPYFQNSVLVKELHLVPGGTPMSFSNPILWHRGQNLTARGRLVRGPNAYESYPSFFCWFSDHSNPERDEIAAILKNDLFRNPLRYYLTPLWEPRQNGSTPRVADNSNGSDCVVISDSDDDDDDDEGDRRNVSQGEDEEDAGKSSEEEDEEVLIDGSGEEEGGEQEEEEHSDREREEDEELDVEELDEPGQSGSQEDAHQEEEEEEEEDIEVDGEEEDS</sequence>
<reference evidence="5" key="1">
    <citation type="submission" date="2021-01" db="EMBL/GenBank/DDBJ databases">
        <authorList>
            <person name="Zahm M."/>
            <person name="Roques C."/>
            <person name="Cabau C."/>
            <person name="Klopp C."/>
            <person name="Donnadieu C."/>
            <person name="Jouanno E."/>
            <person name="Lampietro C."/>
            <person name="Louis A."/>
            <person name="Herpin A."/>
            <person name="Echchiki A."/>
            <person name="Berthelot C."/>
            <person name="Parey E."/>
            <person name="Roest-Crollius H."/>
            <person name="Braasch I."/>
            <person name="Postlethwait J."/>
            <person name="Bobe J."/>
            <person name="Montfort J."/>
            <person name="Bouchez O."/>
            <person name="Begum T."/>
            <person name="Mejri S."/>
            <person name="Adams A."/>
            <person name="Chen W.-J."/>
            <person name="Guiguen Y."/>
        </authorList>
    </citation>
    <scope>NUCLEOTIDE SEQUENCE</scope>
    <source>
        <strain evidence="5">YG-15Mar2019-1</strain>
        <tissue evidence="5">Brain</tissue>
    </source>
</reference>
<feature type="compositionally biased region" description="Low complexity" evidence="4">
    <location>
        <begin position="262"/>
        <end position="274"/>
    </location>
</feature>
<organism evidence="5 6">
    <name type="scientific">Megalops atlanticus</name>
    <name type="common">Tarpon</name>
    <name type="synonym">Clupea gigantea</name>
    <dbReference type="NCBI Taxonomy" id="7932"/>
    <lineage>
        <taxon>Eukaryota</taxon>
        <taxon>Metazoa</taxon>
        <taxon>Chordata</taxon>
        <taxon>Craniata</taxon>
        <taxon>Vertebrata</taxon>
        <taxon>Euteleostomi</taxon>
        <taxon>Actinopterygii</taxon>
        <taxon>Neopterygii</taxon>
        <taxon>Teleostei</taxon>
        <taxon>Elopiformes</taxon>
        <taxon>Megalopidae</taxon>
        <taxon>Megalops</taxon>
    </lineage>
</organism>
<feature type="compositionally biased region" description="Basic and acidic residues" evidence="4">
    <location>
        <begin position="57"/>
        <end position="67"/>
    </location>
</feature>
<keyword evidence="6" id="KW-1185">Reference proteome</keyword>
<feature type="compositionally biased region" description="Low complexity" evidence="4">
    <location>
        <begin position="156"/>
        <end position="165"/>
    </location>
</feature>
<feature type="region of interest" description="Disordered" evidence="4">
    <location>
        <begin position="1"/>
        <end position="281"/>
    </location>
</feature>
<comment type="similarity">
    <text evidence="1 2">Belongs to the nucleosome assembly protein (NAP) family.</text>
</comment>
<proteinExistence type="inferred from homology"/>
<dbReference type="AlphaFoldDB" id="A0A9D3Q617"/>
<feature type="compositionally biased region" description="Basic and acidic residues" evidence="4">
    <location>
        <begin position="176"/>
        <end position="190"/>
    </location>
</feature>
<feature type="compositionally biased region" description="Low complexity" evidence="4">
    <location>
        <begin position="116"/>
        <end position="133"/>
    </location>
</feature>
<dbReference type="Gene3D" id="3.30.1120.90">
    <property type="entry name" value="Nucleosome assembly protein"/>
    <property type="match status" value="1"/>
</dbReference>
<evidence type="ECO:0000313" key="6">
    <source>
        <dbReference type="Proteomes" id="UP001046870"/>
    </source>
</evidence>
<dbReference type="GO" id="GO:0005634">
    <property type="term" value="C:nucleus"/>
    <property type="evidence" value="ECO:0007669"/>
    <property type="project" value="InterPro"/>
</dbReference>
<comment type="caution">
    <text evidence="5">The sequence shown here is derived from an EMBL/GenBank/DDBJ whole genome shotgun (WGS) entry which is preliminary data.</text>
</comment>
<keyword evidence="3" id="KW-0175">Coiled coil</keyword>
<feature type="compositionally biased region" description="Acidic residues" evidence="4">
    <location>
        <begin position="593"/>
        <end position="613"/>
    </location>
</feature>
<feature type="coiled-coil region" evidence="3">
    <location>
        <begin position="296"/>
        <end position="330"/>
    </location>
</feature>
<feature type="compositionally biased region" description="Polar residues" evidence="4">
    <location>
        <begin position="83"/>
        <end position="95"/>
    </location>
</feature>
<evidence type="ECO:0000256" key="3">
    <source>
        <dbReference type="SAM" id="Coils"/>
    </source>
</evidence>
<dbReference type="Proteomes" id="UP001046870">
    <property type="component" value="Chromosome 5"/>
</dbReference>
<dbReference type="InterPro" id="IPR002164">
    <property type="entry name" value="NAP_family"/>
</dbReference>
<feature type="compositionally biased region" description="Basic and acidic residues" evidence="4">
    <location>
        <begin position="240"/>
        <end position="249"/>
    </location>
</feature>
<dbReference type="OrthoDB" id="19419at2759"/>
<feature type="compositionally biased region" description="Acidic residues" evidence="4">
    <location>
        <begin position="529"/>
        <end position="582"/>
    </location>
</feature>
<evidence type="ECO:0000256" key="1">
    <source>
        <dbReference type="ARBA" id="ARBA00009947"/>
    </source>
</evidence>
<gene>
    <name evidence="5" type="ORF">MATL_G00070390</name>
</gene>